<protein>
    <submittedName>
        <fullName evidence="1">Uncharacterized protein</fullName>
    </submittedName>
</protein>
<organism evidence="1 2">
    <name type="scientific">Ciceribacter naphthalenivorans</name>
    <dbReference type="NCBI Taxonomy" id="1118451"/>
    <lineage>
        <taxon>Bacteria</taxon>
        <taxon>Pseudomonadati</taxon>
        <taxon>Pseudomonadota</taxon>
        <taxon>Alphaproteobacteria</taxon>
        <taxon>Hyphomicrobiales</taxon>
        <taxon>Rhizobiaceae</taxon>
        <taxon>Ciceribacter</taxon>
    </lineage>
</organism>
<name>A0A512HII1_9HYPH</name>
<reference evidence="1 2" key="1">
    <citation type="submission" date="2019-07" db="EMBL/GenBank/DDBJ databases">
        <title>Whole genome shotgun sequence of Rhizobium naphthalenivorans NBRC 107585.</title>
        <authorList>
            <person name="Hosoyama A."/>
            <person name="Uohara A."/>
            <person name="Ohji S."/>
            <person name="Ichikawa N."/>
        </authorList>
    </citation>
    <scope>NUCLEOTIDE SEQUENCE [LARGE SCALE GENOMIC DNA]</scope>
    <source>
        <strain evidence="1 2">NBRC 107585</strain>
    </source>
</reference>
<gene>
    <name evidence="1" type="ORF">RNA01_21220</name>
</gene>
<sequence>MTPGDYVGEPPKFPGSISDFDAAILHYETLVEDARNQVIRNEDAEKLENKHIREETRYIVRQNKLIAERTRKGLKIPPEIYSNIEGSQEAIAEANEVLRLLPGHKAAWAAERDRRRKWLSYLRKERSKGIGKSGEVRKCGSRNTTTGAPCQNEKHYRKGSGWGVCLTPGH</sequence>
<proteinExistence type="predicted"/>
<dbReference type="AlphaFoldDB" id="A0A512HII1"/>
<dbReference type="Proteomes" id="UP000321717">
    <property type="component" value="Unassembled WGS sequence"/>
</dbReference>
<keyword evidence="2" id="KW-1185">Reference proteome</keyword>
<dbReference type="EMBL" id="BJZP01000008">
    <property type="protein sequence ID" value="GEO85190.1"/>
    <property type="molecule type" value="Genomic_DNA"/>
</dbReference>
<accession>A0A512HII1</accession>
<comment type="caution">
    <text evidence="1">The sequence shown here is derived from an EMBL/GenBank/DDBJ whole genome shotgun (WGS) entry which is preliminary data.</text>
</comment>
<evidence type="ECO:0000313" key="1">
    <source>
        <dbReference type="EMBL" id="GEO85190.1"/>
    </source>
</evidence>
<evidence type="ECO:0000313" key="2">
    <source>
        <dbReference type="Proteomes" id="UP000321717"/>
    </source>
</evidence>
<dbReference type="OrthoDB" id="8403519at2"/>